<dbReference type="Proteomes" id="UP001054837">
    <property type="component" value="Unassembled WGS sequence"/>
</dbReference>
<dbReference type="EMBL" id="BPLQ01015128">
    <property type="protein sequence ID" value="GIY86053.1"/>
    <property type="molecule type" value="Genomic_DNA"/>
</dbReference>
<evidence type="ECO:0000313" key="2">
    <source>
        <dbReference type="EMBL" id="GIY86053.1"/>
    </source>
</evidence>
<feature type="domain" description="BHLH" evidence="1">
    <location>
        <begin position="114"/>
        <end position="165"/>
    </location>
</feature>
<dbReference type="Pfam" id="PF00010">
    <property type="entry name" value="HLH"/>
    <property type="match status" value="1"/>
</dbReference>
<evidence type="ECO:0000313" key="3">
    <source>
        <dbReference type="Proteomes" id="UP001054837"/>
    </source>
</evidence>
<accession>A0AAV4WUN8</accession>
<reference evidence="2 3" key="1">
    <citation type="submission" date="2021-06" db="EMBL/GenBank/DDBJ databases">
        <title>Caerostris darwini draft genome.</title>
        <authorList>
            <person name="Kono N."/>
            <person name="Arakawa K."/>
        </authorList>
    </citation>
    <scope>NUCLEOTIDE SEQUENCE [LARGE SCALE GENOMIC DNA]</scope>
</reference>
<dbReference type="PROSITE" id="PS50888">
    <property type="entry name" value="BHLH"/>
    <property type="match status" value="1"/>
</dbReference>
<name>A0AAV4WUN8_9ARAC</name>
<keyword evidence="3" id="KW-1185">Reference proteome</keyword>
<proteinExistence type="predicted"/>
<comment type="caution">
    <text evidence="2">The sequence shown here is derived from an EMBL/GenBank/DDBJ whole genome shotgun (WGS) entry which is preliminary data.</text>
</comment>
<dbReference type="InterPro" id="IPR011598">
    <property type="entry name" value="bHLH_dom"/>
</dbReference>
<dbReference type="Gene3D" id="4.10.280.10">
    <property type="entry name" value="Helix-loop-helix DNA-binding domain"/>
    <property type="match status" value="1"/>
</dbReference>
<organism evidence="2 3">
    <name type="scientific">Caerostris darwini</name>
    <dbReference type="NCBI Taxonomy" id="1538125"/>
    <lineage>
        <taxon>Eukaryota</taxon>
        <taxon>Metazoa</taxon>
        <taxon>Ecdysozoa</taxon>
        <taxon>Arthropoda</taxon>
        <taxon>Chelicerata</taxon>
        <taxon>Arachnida</taxon>
        <taxon>Araneae</taxon>
        <taxon>Araneomorphae</taxon>
        <taxon>Entelegynae</taxon>
        <taxon>Araneoidea</taxon>
        <taxon>Araneidae</taxon>
        <taxon>Caerostris</taxon>
    </lineage>
</organism>
<gene>
    <name evidence="2" type="ORF">CDAR_601351</name>
</gene>
<sequence>MDLESYAEPESDGFDYEFENIFDNPLQKKGVSTSERKDCSHQVNTCFSLMESEAEKNQGSTALLQKEEIEPAKSETHKSLMNEIVGIRKKKELLKKLSSKEPICSKNGRICDDEKELRTREIRKKSNRLLSDAFNALQEVIPQSKETRLTRAQTLILAKDYILNLTNVVYELKNKIFFYDLLTADYLKSLSCTQNGNQNKKQLSFGDGCM</sequence>
<evidence type="ECO:0000259" key="1">
    <source>
        <dbReference type="PROSITE" id="PS50888"/>
    </source>
</evidence>
<dbReference type="AlphaFoldDB" id="A0AAV4WUN8"/>
<dbReference type="SUPFAM" id="SSF47459">
    <property type="entry name" value="HLH, helix-loop-helix DNA-binding domain"/>
    <property type="match status" value="1"/>
</dbReference>
<protein>
    <recommendedName>
        <fullName evidence="1">BHLH domain-containing protein</fullName>
    </recommendedName>
</protein>
<dbReference type="InterPro" id="IPR036638">
    <property type="entry name" value="HLH_DNA-bd_sf"/>
</dbReference>
<dbReference type="GO" id="GO:0046983">
    <property type="term" value="F:protein dimerization activity"/>
    <property type="evidence" value="ECO:0007669"/>
    <property type="project" value="InterPro"/>
</dbReference>